<evidence type="ECO:0000313" key="2">
    <source>
        <dbReference type="Proteomes" id="UP001374535"/>
    </source>
</evidence>
<keyword evidence="2" id="KW-1185">Reference proteome</keyword>
<gene>
    <name evidence="1" type="ORF">V8G54_005476</name>
</gene>
<organism evidence="1 2">
    <name type="scientific">Vigna mungo</name>
    <name type="common">Black gram</name>
    <name type="synonym">Phaseolus mungo</name>
    <dbReference type="NCBI Taxonomy" id="3915"/>
    <lineage>
        <taxon>Eukaryota</taxon>
        <taxon>Viridiplantae</taxon>
        <taxon>Streptophyta</taxon>
        <taxon>Embryophyta</taxon>
        <taxon>Tracheophyta</taxon>
        <taxon>Spermatophyta</taxon>
        <taxon>Magnoliopsida</taxon>
        <taxon>eudicotyledons</taxon>
        <taxon>Gunneridae</taxon>
        <taxon>Pentapetalae</taxon>
        <taxon>rosids</taxon>
        <taxon>fabids</taxon>
        <taxon>Fabales</taxon>
        <taxon>Fabaceae</taxon>
        <taxon>Papilionoideae</taxon>
        <taxon>50 kb inversion clade</taxon>
        <taxon>NPAAA clade</taxon>
        <taxon>indigoferoid/millettioid clade</taxon>
        <taxon>Phaseoleae</taxon>
        <taxon>Vigna</taxon>
    </lineage>
</organism>
<protein>
    <submittedName>
        <fullName evidence="1">Uncharacterized protein</fullName>
    </submittedName>
</protein>
<sequence length="120" mass="14514">MMELLCSNYQQEYTLSNDRIFEQWKTKMSHLPLQRGEIHTVLLKQLSQSYPQEAFGDGYHEMQKLRLQQLCRTQAQLVLQSWLPSPATTFTHLKTRNKWTCKRLDHWEMIFFYEEEIAMI</sequence>
<dbReference type="Proteomes" id="UP001374535">
    <property type="component" value="Chromosome 2"/>
</dbReference>
<reference evidence="1 2" key="1">
    <citation type="journal article" date="2023" name="Life. Sci Alliance">
        <title>Evolutionary insights into 3D genome organization and epigenetic landscape of Vigna mungo.</title>
        <authorList>
            <person name="Junaid A."/>
            <person name="Singh B."/>
            <person name="Bhatia S."/>
        </authorList>
    </citation>
    <scope>NUCLEOTIDE SEQUENCE [LARGE SCALE GENOMIC DNA]</scope>
    <source>
        <strain evidence="1">Urdbean</strain>
    </source>
</reference>
<dbReference type="EMBL" id="CP144699">
    <property type="protein sequence ID" value="WVZ18154.1"/>
    <property type="molecule type" value="Genomic_DNA"/>
</dbReference>
<dbReference type="AlphaFoldDB" id="A0AAQ3S744"/>
<accession>A0AAQ3S744</accession>
<proteinExistence type="predicted"/>
<evidence type="ECO:0000313" key="1">
    <source>
        <dbReference type="EMBL" id="WVZ18154.1"/>
    </source>
</evidence>
<name>A0AAQ3S744_VIGMU</name>